<dbReference type="InterPro" id="IPR001107">
    <property type="entry name" value="Band_7"/>
</dbReference>
<proteinExistence type="predicted"/>
<dbReference type="PANTHER" id="PTHR23222:SF1">
    <property type="entry name" value="PROHIBITIN-2"/>
    <property type="match status" value="1"/>
</dbReference>
<dbReference type="Proteomes" id="UP001500454">
    <property type="component" value="Unassembled WGS sequence"/>
</dbReference>
<dbReference type="PANTHER" id="PTHR23222">
    <property type="entry name" value="PROHIBITIN"/>
    <property type="match status" value="1"/>
</dbReference>
<comment type="caution">
    <text evidence="4">The sequence shown here is derived from an EMBL/GenBank/DDBJ whole genome shotgun (WGS) entry which is preliminary data.</text>
</comment>
<reference evidence="5" key="1">
    <citation type="journal article" date="2019" name="Int. J. Syst. Evol. Microbiol.">
        <title>The Global Catalogue of Microorganisms (GCM) 10K type strain sequencing project: providing services to taxonomists for standard genome sequencing and annotation.</title>
        <authorList>
            <consortium name="The Broad Institute Genomics Platform"/>
            <consortium name="The Broad Institute Genome Sequencing Center for Infectious Disease"/>
            <person name="Wu L."/>
            <person name="Ma J."/>
        </authorList>
    </citation>
    <scope>NUCLEOTIDE SEQUENCE [LARGE SCALE GENOMIC DNA]</scope>
    <source>
        <strain evidence="5">JCM 17924</strain>
    </source>
</reference>
<gene>
    <name evidence="4" type="ORF">GCM10023186_31870</name>
</gene>
<accession>A0ABP8J8I3</accession>
<dbReference type="Gene3D" id="3.30.479.30">
    <property type="entry name" value="Band 7 domain"/>
    <property type="match status" value="1"/>
</dbReference>
<evidence type="ECO:0000256" key="2">
    <source>
        <dbReference type="ARBA" id="ARBA00023136"/>
    </source>
</evidence>
<dbReference type="SUPFAM" id="SSF117892">
    <property type="entry name" value="Band 7/SPFH domain"/>
    <property type="match status" value="1"/>
</dbReference>
<dbReference type="CDD" id="cd03401">
    <property type="entry name" value="SPFH_prohibitin"/>
    <property type="match status" value="1"/>
</dbReference>
<dbReference type="SMART" id="SM00244">
    <property type="entry name" value="PHB"/>
    <property type="match status" value="1"/>
</dbReference>
<evidence type="ECO:0000256" key="1">
    <source>
        <dbReference type="ARBA" id="ARBA00004167"/>
    </source>
</evidence>
<feature type="domain" description="Band 7" evidence="3">
    <location>
        <begin position="9"/>
        <end position="171"/>
    </location>
</feature>
<name>A0ABP8J8I3_9BACT</name>
<sequence length="284" mass="31388">MPLVAALLSSCTVVRQGEVGVRRRFGQVDKQVVYAGAKVFNPLISTIIKVPTTTQNLEIRSNLPSKEGLTVGSEISILYRVQGAEVPNMLENVGLQYADVLLLPVFRSAAADVCARYYAKDMHSAERAAIERAIREQMSVTLEKRGFVIENVLLKNIVLPGGLAKAIEDKLEAEQDAQRMEFLKQRETKDAERRVIEAEGQQRIAIVRAEGERQAAVLRAQGQAEAMRIEADAVRTTNRLISQGLTKEVLRYKGIEAFRELSKSQNTKTIISGGDTPILNTLAQ</sequence>
<protein>
    <submittedName>
        <fullName evidence="4">Prohibitin family protein</fullName>
    </submittedName>
</protein>
<evidence type="ECO:0000313" key="4">
    <source>
        <dbReference type="EMBL" id="GAA4386830.1"/>
    </source>
</evidence>
<dbReference type="InterPro" id="IPR036013">
    <property type="entry name" value="Band_7/SPFH_dom_sf"/>
</dbReference>
<dbReference type="EMBL" id="BAABHA010000010">
    <property type="protein sequence ID" value="GAA4386830.1"/>
    <property type="molecule type" value="Genomic_DNA"/>
</dbReference>
<keyword evidence="5" id="KW-1185">Reference proteome</keyword>
<organism evidence="4 5">
    <name type="scientific">Hymenobacter koreensis</name>
    <dbReference type="NCBI Taxonomy" id="1084523"/>
    <lineage>
        <taxon>Bacteria</taxon>
        <taxon>Pseudomonadati</taxon>
        <taxon>Bacteroidota</taxon>
        <taxon>Cytophagia</taxon>
        <taxon>Cytophagales</taxon>
        <taxon>Hymenobacteraceae</taxon>
        <taxon>Hymenobacter</taxon>
    </lineage>
</organism>
<keyword evidence="2" id="KW-0472">Membrane</keyword>
<dbReference type="InterPro" id="IPR000163">
    <property type="entry name" value="Prohibitin"/>
</dbReference>
<dbReference type="PRINTS" id="PR00679">
    <property type="entry name" value="PROHIBITIN"/>
</dbReference>
<dbReference type="Pfam" id="PF01145">
    <property type="entry name" value="Band_7"/>
    <property type="match status" value="1"/>
</dbReference>
<evidence type="ECO:0000259" key="3">
    <source>
        <dbReference type="SMART" id="SM00244"/>
    </source>
</evidence>
<comment type="subcellular location">
    <subcellularLocation>
        <location evidence="1">Membrane</location>
        <topology evidence="1">Single-pass membrane protein</topology>
    </subcellularLocation>
</comment>
<evidence type="ECO:0000313" key="5">
    <source>
        <dbReference type="Proteomes" id="UP001500454"/>
    </source>
</evidence>